<feature type="region of interest" description="Disordered" evidence="6">
    <location>
        <begin position="17"/>
        <end position="62"/>
    </location>
</feature>
<feature type="transmembrane region" description="Helical" evidence="7">
    <location>
        <begin position="237"/>
        <end position="263"/>
    </location>
</feature>
<evidence type="ECO:0000256" key="6">
    <source>
        <dbReference type="SAM" id="MobiDB-lite"/>
    </source>
</evidence>
<evidence type="ECO:0000256" key="4">
    <source>
        <dbReference type="ARBA" id="ARBA00022989"/>
    </source>
</evidence>
<keyword evidence="3 7" id="KW-0812">Transmembrane</keyword>
<dbReference type="InterPro" id="IPR051645">
    <property type="entry name" value="PER33/POM33_regulator"/>
</dbReference>
<dbReference type="PANTHER" id="PTHR12703:SF4">
    <property type="entry name" value="TRANSMEMBRANE PROTEIN 33"/>
    <property type="match status" value="1"/>
</dbReference>
<sequence length="389" mass="42867">MREKLLRLPGFLAYRAMGAHETGRQSKKNDTSRHASGHRAAVPPASPPLPHGSKASTSGFGNNLEPKPSFALGLCQAAIARPLRLPLGQSAALKRRELCSVEVRELAQRTGKPVPGVAAPALTFLLFSLPECSVSDASVSAPMADTAPNGPQGAGAVQFMMANKLDTAMWLSRLFTVYCSALFVLPLLGLHEAASFYQRALLANALTSALRLHQRLPHFQLSRAFLAQALLEDSCHYLLYSLIFVNSYPVTMSIFPVLLFSLLHAATYTKKILDAKGSNSLPLLRSLLDKLSANQQNILKFIACNEIFLMPATVFMLFSGQGSLFQPFIYYRFLTLRYSSRRNPYCRTLFNELRIVVEHLIMKPACPLFVRRLCLQSIAFISRLAPTVA</sequence>
<dbReference type="InterPro" id="IPR005344">
    <property type="entry name" value="TMEM33/Pom33"/>
</dbReference>
<dbReference type="GO" id="GO:0016020">
    <property type="term" value="C:membrane"/>
    <property type="evidence" value="ECO:0007669"/>
    <property type="project" value="UniProtKB-SubCell"/>
</dbReference>
<dbReference type="PANTHER" id="PTHR12703">
    <property type="entry name" value="TRANSMEMBRANE PROTEIN 33"/>
    <property type="match status" value="1"/>
</dbReference>
<evidence type="ECO:0000256" key="1">
    <source>
        <dbReference type="ARBA" id="ARBA00004141"/>
    </source>
</evidence>
<dbReference type="EMBL" id="MKHE01000017">
    <property type="protein sequence ID" value="OWK06987.1"/>
    <property type="molecule type" value="Genomic_DNA"/>
</dbReference>
<evidence type="ECO:0000256" key="5">
    <source>
        <dbReference type="ARBA" id="ARBA00023136"/>
    </source>
</evidence>
<feature type="compositionally biased region" description="Basic and acidic residues" evidence="6">
    <location>
        <begin position="21"/>
        <end position="33"/>
    </location>
</feature>
<comment type="subcellular location">
    <subcellularLocation>
        <location evidence="1">Membrane</location>
        <topology evidence="1">Multi-pass membrane protein</topology>
    </subcellularLocation>
</comment>
<reference evidence="8 9" key="1">
    <citation type="journal article" date="2018" name="Mol. Genet. Genomics">
        <title>The red deer Cervus elaphus genome CerEla1.0: sequencing, annotating, genes, and chromosomes.</title>
        <authorList>
            <person name="Bana N.A."/>
            <person name="Nyiri A."/>
            <person name="Nagy J."/>
            <person name="Frank K."/>
            <person name="Nagy T."/>
            <person name="Steger V."/>
            <person name="Schiller M."/>
            <person name="Lakatos P."/>
            <person name="Sugar L."/>
            <person name="Horn P."/>
            <person name="Barta E."/>
            <person name="Orosz L."/>
        </authorList>
    </citation>
    <scope>NUCLEOTIDE SEQUENCE [LARGE SCALE GENOMIC DNA]</scope>
    <source>
        <strain evidence="8">Hungarian</strain>
    </source>
</reference>
<evidence type="ECO:0000256" key="2">
    <source>
        <dbReference type="ARBA" id="ARBA00007322"/>
    </source>
</evidence>
<evidence type="ECO:0000256" key="3">
    <source>
        <dbReference type="ARBA" id="ARBA00022692"/>
    </source>
</evidence>
<dbReference type="Proteomes" id="UP000242450">
    <property type="component" value="Chromosome 17"/>
</dbReference>
<dbReference type="Pfam" id="PF03661">
    <property type="entry name" value="TMEM33_Pom33"/>
    <property type="match status" value="1"/>
</dbReference>
<gene>
    <name evidence="8" type="ORF">Celaphus_00018708</name>
</gene>
<name>A0A212CLT5_CEREH</name>
<dbReference type="GO" id="GO:0071786">
    <property type="term" value="P:endoplasmic reticulum tubular network organization"/>
    <property type="evidence" value="ECO:0007669"/>
    <property type="project" value="TreeGrafter"/>
</dbReference>
<dbReference type="OrthoDB" id="5581259at2759"/>
<keyword evidence="5 7" id="KW-0472">Membrane</keyword>
<feature type="transmembrane region" description="Helical" evidence="7">
    <location>
        <begin position="170"/>
        <end position="190"/>
    </location>
</feature>
<keyword evidence="9" id="KW-1185">Reference proteome</keyword>
<protein>
    <submittedName>
        <fullName evidence="8">TMEM33</fullName>
    </submittedName>
</protein>
<comment type="similarity">
    <text evidence="2">Belongs to the PER33/POM33 family.</text>
</comment>
<keyword evidence="4 7" id="KW-1133">Transmembrane helix</keyword>
<organism evidence="8 9">
    <name type="scientific">Cervus elaphus hippelaphus</name>
    <name type="common">European red deer</name>
    <dbReference type="NCBI Taxonomy" id="46360"/>
    <lineage>
        <taxon>Eukaryota</taxon>
        <taxon>Metazoa</taxon>
        <taxon>Chordata</taxon>
        <taxon>Craniata</taxon>
        <taxon>Vertebrata</taxon>
        <taxon>Euteleostomi</taxon>
        <taxon>Mammalia</taxon>
        <taxon>Eutheria</taxon>
        <taxon>Laurasiatheria</taxon>
        <taxon>Artiodactyla</taxon>
        <taxon>Ruminantia</taxon>
        <taxon>Pecora</taxon>
        <taxon>Cervidae</taxon>
        <taxon>Cervinae</taxon>
        <taxon>Cervus</taxon>
    </lineage>
</organism>
<accession>A0A212CLT5</accession>
<comment type="caution">
    <text evidence="8">The sequence shown here is derived from an EMBL/GenBank/DDBJ whole genome shotgun (WGS) entry which is preliminary data.</text>
</comment>
<dbReference type="GO" id="GO:0061024">
    <property type="term" value="P:membrane organization"/>
    <property type="evidence" value="ECO:0007669"/>
    <property type="project" value="TreeGrafter"/>
</dbReference>
<evidence type="ECO:0000313" key="8">
    <source>
        <dbReference type="EMBL" id="OWK06987.1"/>
    </source>
</evidence>
<evidence type="ECO:0000256" key="7">
    <source>
        <dbReference type="SAM" id="Phobius"/>
    </source>
</evidence>
<evidence type="ECO:0000313" key="9">
    <source>
        <dbReference type="Proteomes" id="UP000242450"/>
    </source>
</evidence>
<dbReference type="GO" id="GO:0005783">
    <property type="term" value="C:endoplasmic reticulum"/>
    <property type="evidence" value="ECO:0007669"/>
    <property type="project" value="TreeGrafter"/>
</dbReference>
<feature type="transmembrane region" description="Helical" evidence="7">
    <location>
        <begin position="307"/>
        <end position="331"/>
    </location>
</feature>
<dbReference type="AlphaFoldDB" id="A0A212CLT5"/>
<proteinExistence type="inferred from homology"/>